<dbReference type="AlphaFoldDB" id="A0A7X3H257"/>
<proteinExistence type="predicted"/>
<dbReference type="PANTHER" id="PTHR16128">
    <property type="entry name" value="FAD/NAD(P)-BINDING OXIDOREDUCTASE FAMILY PROTEIN"/>
    <property type="match status" value="1"/>
</dbReference>
<accession>A0A7X3H257</accession>
<comment type="caution">
    <text evidence="2">The sequence shown here is derived from an EMBL/GenBank/DDBJ whole genome shotgun (WGS) entry which is preliminary data.</text>
</comment>
<dbReference type="PRINTS" id="PR00419">
    <property type="entry name" value="ADXRDTASE"/>
</dbReference>
<protein>
    <submittedName>
        <fullName evidence="2">FAD-dependent oxidoreductase</fullName>
    </submittedName>
</protein>
<evidence type="ECO:0000259" key="1">
    <source>
        <dbReference type="Pfam" id="PF01593"/>
    </source>
</evidence>
<dbReference type="Pfam" id="PF01593">
    <property type="entry name" value="Amino_oxidase"/>
    <property type="match status" value="1"/>
</dbReference>
<dbReference type="Proteomes" id="UP000437638">
    <property type="component" value="Unassembled WGS sequence"/>
</dbReference>
<evidence type="ECO:0000313" key="3">
    <source>
        <dbReference type="Proteomes" id="UP000437638"/>
    </source>
</evidence>
<evidence type="ECO:0000313" key="2">
    <source>
        <dbReference type="EMBL" id="MWJ28854.1"/>
    </source>
</evidence>
<dbReference type="Gene3D" id="3.90.660.10">
    <property type="match status" value="1"/>
</dbReference>
<dbReference type="GO" id="GO:0016491">
    <property type="term" value="F:oxidoreductase activity"/>
    <property type="evidence" value="ECO:0007669"/>
    <property type="project" value="InterPro"/>
</dbReference>
<dbReference type="EMBL" id="WTKP01000008">
    <property type="protein sequence ID" value="MWJ28854.1"/>
    <property type="molecule type" value="Genomic_DNA"/>
</dbReference>
<feature type="domain" description="Amine oxidase" evidence="1">
    <location>
        <begin position="106"/>
        <end position="341"/>
    </location>
</feature>
<dbReference type="PROSITE" id="PS51257">
    <property type="entry name" value="PROKAR_LIPOPROTEIN"/>
    <property type="match status" value="1"/>
</dbReference>
<dbReference type="PANTHER" id="PTHR16128:SF5">
    <property type="entry name" value="FAD_NAD(P)-BINDING OXIDOREDUCTASE FAMILY PROTEIN"/>
    <property type="match status" value="1"/>
</dbReference>
<dbReference type="InterPro" id="IPR002937">
    <property type="entry name" value="Amino_oxidase"/>
</dbReference>
<keyword evidence="3" id="KW-1185">Reference proteome</keyword>
<name>A0A7X3H257_9GAMM</name>
<dbReference type="RefSeq" id="WP_160419219.1">
    <property type="nucleotide sequence ID" value="NZ_WTKP01000008.1"/>
</dbReference>
<sequence length="350" mass="38455">MPNTHSRTPSPAATAIIGAGIAGLACAQNLNAAGKAVQLFEKARGPGGRMSSKRRLQAIFDLGAQYFTARDAEFQEAVARWQQADCVAPWPEKLWQASPLGWEAQHDGQLRYAGKPRMSALPRYLAQGLAVQTETRIEILERDGSQWWLIDSNAQRHGPFAQVVISTPAPQAQALLGEWAPRLSEICRATPQRACWAGWVTFTQPLPVLPGVPETWQIARLAHPALRLMSRNQTKPGREEQDESLSLIAHLDWSEAHLESSADEVANFLLDALRSVFPSPTHLPEIEDLGAHRWRYAQPAEPAAFQDEGRLVDFHLESNGLALCGDGCRGGRVEDAWLSGHHLGQALAKT</sequence>
<gene>
    <name evidence="2" type="ORF">GPM19_11710</name>
</gene>
<dbReference type="SUPFAM" id="SSF51905">
    <property type="entry name" value="FAD/NAD(P)-binding domain"/>
    <property type="match status" value="1"/>
</dbReference>
<dbReference type="Gene3D" id="3.50.50.60">
    <property type="entry name" value="FAD/NAD(P)-binding domain"/>
    <property type="match status" value="1"/>
</dbReference>
<dbReference type="InterPro" id="IPR036188">
    <property type="entry name" value="FAD/NAD-bd_sf"/>
</dbReference>
<organism evidence="2 3">
    <name type="scientific">Vreelandella zhuhanensis</name>
    <dbReference type="NCBI Taxonomy" id="2684210"/>
    <lineage>
        <taxon>Bacteria</taxon>
        <taxon>Pseudomonadati</taxon>
        <taxon>Pseudomonadota</taxon>
        <taxon>Gammaproteobacteria</taxon>
        <taxon>Oceanospirillales</taxon>
        <taxon>Halomonadaceae</taxon>
        <taxon>Vreelandella</taxon>
    </lineage>
</organism>
<dbReference type="Pfam" id="PF13450">
    <property type="entry name" value="NAD_binding_8"/>
    <property type="match status" value="1"/>
</dbReference>
<reference evidence="2 3" key="1">
    <citation type="submission" date="2019-12" db="EMBL/GenBank/DDBJ databases">
        <title>Halomonas rutogse sp. nov. isolated from two lakes on Tibetan Plateau.</title>
        <authorList>
            <person name="Gao P."/>
        </authorList>
    </citation>
    <scope>NUCLEOTIDE SEQUENCE [LARGE SCALE GENOMIC DNA]</scope>
    <source>
        <strain evidence="2 3">ZH2S</strain>
    </source>
</reference>